<proteinExistence type="predicted"/>
<evidence type="ECO:0000313" key="2">
    <source>
        <dbReference type="Proteomes" id="UP000828048"/>
    </source>
</evidence>
<comment type="caution">
    <text evidence="1">The sequence shown here is derived from an EMBL/GenBank/DDBJ whole genome shotgun (WGS) entry which is preliminary data.</text>
</comment>
<sequence>MEGDDRDIILACVISGILFSVLSSASFSILWAVNWRPWRIYSWIFARKWPDILHGPQLGILCGFLSLSAWMVVVSPIVILIAWGCWLILILGRDIVGLAVIMAGTALILAFYSIMLWWRTQWQSSRAVAVLLLLAVALLCSYELCAVYVTAGSSASERYSPSGFFFGVSAIALAINMLFICRMVFNGNGLDVDEYVRRAYRYAYSDCIEMGPLACLPEPPDPHELYPRQSKRASHLGLLYLGSLLVLLVYSVLYGLTAKEGRWLGTITSAAVIILDWNMGACLYGYQLLKSRIAALFVAGASRVFLICFGVHYWYLGHCVSYAVVASVLLGAAVSRHLSVTNPLAARRDALKSTVIRLREGFRSKEQNSSSSSSEGCGSSVKRSSSAEVGHLGSAAVHCTSDTHSLNNVEGVNSDNSIESGRPSLALHSSSCHSVVQEALTGTFDIDRNLERNSSLVACSSSGLESQGYESSASTSVNQQVLDNLALAFQEKLNDPRITSLLKKRARQGDLELTTMLQDKGLDPNFAMMLKEKGLDPTILALLQRSSLDADRDHRDDTDITVIDSNSVDNALPNQISLSEELRLRGLEKWLQFCRLVLHHIAGTPERAWVLFSFSFIVETVIIAIFRPKTIKVLGARHQQFEFGLAVLLLCPVVCSINAFLLSLRAEEMVMTSKPRKYGFVAWLLSTCVGLLLSFSSKSSLLLGLSLTVPLMVACLSIAIPIWIRNGYQFWVSRTDGACPEGNHRTPGMKEGVVLFVCMSLFAGSVVALGAIVSATPLDDLAYKGWAGDDPSIASPYASSVYLGWAMASAIALVVTGVLPIVSWFATYRFSLSSATCVGIFAAVLVAFCGASYLEVVSSRDDKAATTADFLAALLPLLCIPALLSLCSGLLKWKDDNWKLSQGVSVFLIIGLLLLLSAISAVIIIIKPWTIGAAFLLVLLLVVLAIGVIHYWASNNFYLTRMQMFFVCFLAFLLALAGFLVGWFEDKPFIGASVGYFSFLFLLAGRALTVLLSPPIVVYSPRVLPVYVYDAHADCGKNVSAAFLVLYGIALAIEGWGVVASLKIYPPFAGAAVSAITLVAAFGFAVSRPCLTLKMMEDAVHFLSKETVVQAIARSATKTRNAISGTYSAPQRSASSAALLVGDPTAMRDRAGNFVLPRADVTKLRDRLRNEELAAGSFFSRLRNGRLLRMESNSDISHRREMCAHARILALEEAIDTEWVYMWDKFGGYLLLLLGLTATAERVQDEVRLRLFLDSIGFSDLSAKKIKKWMPEDRRQFEIIQESYIREKEMEEEILMRRREEEGKGKERRKALLEREERKWKEIEASLIASIPNAGSREAAAVAAAVRAVGGDSVLDDSFARERVSSIARRIRAAQLSRRALQTGISGAFCVLDDEPTTIGRHFGPVDPSMCESQKVSFSIAVTIQPESGPVCLLGTELQKRVCWEILVAGSEQGIEAGQVGLRLITKGDRQTTVAKEWIISATSIADGRWHMVTMTLDADLGEATCYLDGGYDGYQTGLPLRVGNSIWEPGTEVWVGVRPPTDVDAFGRSDSEGAESKMHLMDVFLWGRCLTEDEIAALHAAMLSAEYNMIDLQEDNWQWAESPSRVDEWDSDPADVDLYDRDDVDWDGQYSSGRKRRSDREGVIVDVESFARRLRKPRTETREEINQRMLSVELAVKEALCARGDTHFTDQEFPPNDRSLFVDLEHPPSKLQVVSEWMRPTEIVKENSLDCRPCLFSGSANPSDVCQGRLGDCWFLSAVAVLTEVSGISEVIITPEYNEEGIYTVRFCIQGEWVPVVIDDWIPCESPGKPAFATSRKGNELWVSILEKAYAKMHGSYEALEGGLVQDALVDLTGGAGEEIDMRSAQAQIDLASGRLWSQLLRFKQEGFLLGAGSPSGSDVHISSSGIVQGHAYSLLQVREVDGHKLVQIRNPWANEVEWNGPWSDSSPEWSDRMRHKLKHVPQSKDGIFWMSWQDFQIHFRSIYVCRVYPPEMRYSVHGQWRGYSAGGCQDYDTWHQNPQFRIRAAGPHASLPIHVFITLTQGVSFSRTSAGFRNYQSSHDSLMFYIGMRILKTRGRRAAYNIYMHESVGGTDYVNSREISCEMVLEPDPKGYTIVPTTIHPGEEAPFVLSVFTKASITLEAL</sequence>
<reference evidence="1 2" key="1">
    <citation type="journal article" date="2021" name="Hortic Res">
        <title>High-quality reference genome and annotation aids understanding of berry development for evergreen blueberry (Vaccinium darrowii).</title>
        <authorList>
            <person name="Yu J."/>
            <person name="Hulse-Kemp A.M."/>
            <person name="Babiker E."/>
            <person name="Staton M."/>
        </authorList>
    </citation>
    <scope>NUCLEOTIDE SEQUENCE [LARGE SCALE GENOMIC DNA]</scope>
    <source>
        <strain evidence="2">cv. NJ 8807/NJ 8810</strain>
        <tissue evidence="1">Young leaf</tissue>
    </source>
</reference>
<evidence type="ECO:0000313" key="1">
    <source>
        <dbReference type="EMBL" id="KAH7859827.1"/>
    </source>
</evidence>
<accession>A0ACB7Z4E1</accession>
<dbReference type="Proteomes" id="UP000828048">
    <property type="component" value="Chromosome 4"/>
</dbReference>
<dbReference type="EMBL" id="CM037154">
    <property type="protein sequence ID" value="KAH7859827.1"/>
    <property type="molecule type" value="Genomic_DNA"/>
</dbReference>
<protein>
    <submittedName>
        <fullName evidence="1">Uncharacterized protein</fullName>
    </submittedName>
</protein>
<gene>
    <name evidence="1" type="ORF">Vadar_005905</name>
</gene>
<keyword evidence="2" id="KW-1185">Reference proteome</keyword>
<organism evidence="1 2">
    <name type="scientific">Vaccinium darrowii</name>
    <dbReference type="NCBI Taxonomy" id="229202"/>
    <lineage>
        <taxon>Eukaryota</taxon>
        <taxon>Viridiplantae</taxon>
        <taxon>Streptophyta</taxon>
        <taxon>Embryophyta</taxon>
        <taxon>Tracheophyta</taxon>
        <taxon>Spermatophyta</taxon>
        <taxon>Magnoliopsida</taxon>
        <taxon>eudicotyledons</taxon>
        <taxon>Gunneridae</taxon>
        <taxon>Pentapetalae</taxon>
        <taxon>asterids</taxon>
        <taxon>Ericales</taxon>
        <taxon>Ericaceae</taxon>
        <taxon>Vaccinioideae</taxon>
        <taxon>Vaccinieae</taxon>
        <taxon>Vaccinium</taxon>
    </lineage>
</organism>
<name>A0ACB7Z4E1_9ERIC</name>